<reference evidence="1 2" key="1">
    <citation type="submission" date="2017-08" db="EMBL/GenBank/DDBJ databases">
        <title>Draft Genome Sequence of Hafnia alvei CITHA-6 Isolated from Raw Bovine Milk.</title>
        <authorList>
            <person name="Culligan E.P."/>
            <person name="Mcsweeney A."/>
            <person name="O'Doherty C."/>
            <person name="Gleeson E."/>
            <person name="O'Riordan D."/>
            <person name="Sleator R.D."/>
        </authorList>
    </citation>
    <scope>NUCLEOTIDE SEQUENCE [LARGE SCALE GENOMIC DNA]</scope>
    <source>
        <strain evidence="1 2">CITHA-6</strain>
    </source>
</reference>
<dbReference type="Proteomes" id="UP000218796">
    <property type="component" value="Unassembled WGS sequence"/>
</dbReference>
<protein>
    <submittedName>
        <fullName evidence="1">DUF2732 domain-containing protein</fullName>
    </submittedName>
</protein>
<dbReference type="InterPro" id="IPR020126">
    <property type="entry name" value="DUF2732"/>
</dbReference>
<dbReference type="AlphaFoldDB" id="A0A2A2MHI6"/>
<gene>
    <name evidence="1" type="ORF">CJD50_03655</name>
</gene>
<accession>A0A2A2MHI6</accession>
<name>A0A2A2MHI6_9GAMM</name>
<dbReference type="EMBL" id="NQMS01000001">
    <property type="protein sequence ID" value="PAV98577.1"/>
    <property type="molecule type" value="Genomic_DNA"/>
</dbReference>
<sequence length="75" mass="8471">MQNIEVQKTPSHGAQLLTALNDARIDERRNQAELVSARMNKLAGHIITHEMSGRDAAELLRQEAERIQNLIGEMH</sequence>
<proteinExistence type="predicted"/>
<dbReference type="RefSeq" id="WP_063587372.1">
    <property type="nucleotide sequence ID" value="NZ_JBALHV010000004.1"/>
</dbReference>
<evidence type="ECO:0000313" key="1">
    <source>
        <dbReference type="EMBL" id="PAV98577.1"/>
    </source>
</evidence>
<evidence type="ECO:0000313" key="2">
    <source>
        <dbReference type="Proteomes" id="UP000218796"/>
    </source>
</evidence>
<comment type="caution">
    <text evidence="1">The sequence shown here is derived from an EMBL/GenBank/DDBJ whole genome shotgun (WGS) entry which is preliminary data.</text>
</comment>
<keyword evidence="2" id="KW-1185">Reference proteome</keyword>
<organism evidence="1 2">
    <name type="scientific">Hafnia paralvei</name>
    <dbReference type="NCBI Taxonomy" id="546367"/>
    <lineage>
        <taxon>Bacteria</taxon>
        <taxon>Pseudomonadati</taxon>
        <taxon>Pseudomonadota</taxon>
        <taxon>Gammaproteobacteria</taxon>
        <taxon>Enterobacterales</taxon>
        <taxon>Hafniaceae</taxon>
        <taxon>Hafnia</taxon>
    </lineage>
</organism>
<dbReference type="Pfam" id="PF10809">
    <property type="entry name" value="DUF2732"/>
    <property type="match status" value="1"/>
</dbReference>
<dbReference type="OrthoDB" id="6475565at2"/>